<organism evidence="9 10">
    <name type="scientific">Kangiella sediminilitoris</name>
    <dbReference type="NCBI Taxonomy" id="1144748"/>
    <lineage>
        <taxon>Bacteria</taxon>
        <taxon>Pseudomonadati</taxon>
        <taxon>Pseudomonadota</taxon>
        <taxon>Gammaproteobacteria</taxon>
        <taxon>Kangiellales</taxon>
        <taxon>Kangiellaceae</taxon>
        <taxon>Kangiella</taxon>
    </lineage>
</organism>
<dbReference type="Proteomes" id="UP000094147">
    <property type="component" value="Chromosome"/>
</dbReference>
<evidence type="ECO:0000313" key="9">
    <source>
        <dbReference type="EMBL" id="AOE50763.1"/>
    </source>
</evidence>
<evidence type="ECO:0000256" key="5">
    <source>
        <dbReference type="ARBA" id="ARBA00022741"/>
    </source>
</evidence>
<keyword evidence="6 8" id="KW-0067">ATP-binding</keyword>
<feature type="active site" description="Proton donor" evidence="8">
    <location>
        <position position="37"/>
    </location>
</feature>
<comment type="subunit">
    <text evidence="8">Homodimer.</text>
</comment>
<dbReference type="GO" id="GO:0004592">
    <property type="term" value="F:pantoate-beta-alanine ligase activity"/>
    <property type="evidence" value="ECO:0007669"/>
    <property type="project" value="UniProtKB-UniRule"/>
</dbReference>
<dbReference type="OrthoDB" id="9773087at2"/>
<sequence>MKIVNKISELQSALADYRSNNQTIGFVPTMGNLHQGHLSLVDKAKEEADCVVVSIFVNPTQFGPNEDFDAYPRTFEADCDKLNEQGADIVFAPSVEEVYPDYINNPDRPNLTTVHVAELGNDHCGESRPTHFDGVTTVVCKLFNMVRPDLAVFGQKDFQQLTIIKRMVRDLNIPVTILGAPIVREPNGVAMSSRNGYLSPAELQQAAGLQQTLQWAKSQLENHLLNFDQVEQGALERLNERDLRVDYFNIANATTLQVAESSDKEIVILAAVFLGKVRLIDNLTLSLQ</sequence>
<proteinExistence type="inferred from homology"/>
<feature type="binding site" evidence="8">
    <location>
        <begin position="30"/>
        <end position="37"/>
    </location>
    <ligand>
        <name>ATP</name>
        <dbReference type="ChEBI" id="CHEBI:30616"/>
    </ligand>
</feature>
<comment type="similarity">
    <text evidence="2 8">Belongs to the pantothenate synthetase family.</text>
</comment>
<dbReference type="EC" id="6.3.2.1" evidence="8"/>
<dbReference type="Pfam" id="PF02569">
    <property type="entry name" value="Pantoate_ligase"/>
    <property type="match status" value="1"/>
</dbReference>
<comment type="pathway">
    <text evidence="1 8">Cofactor biosynthesis; (R)-pantothenate biosynthesis; (R)-pantothenate from (R)-pantoate and beta-alanine: step 1/1.</text>
</comment>
<dbReference type="NCBIfam" id="TIGR00125">
    <property type="entry name" value="cyt_tran_rel"/>
    <property type="match status" value="1"/>
</dbReference>
<gene>
    <name evidence="8" type="primary">panC</name>
    <name evidence="9" type="ORF">KS2013_2058</name>
</gene>
<dbReference type="PATRIC" id="fig|1144748.3.peg.2075"/>
<dbReference type="GO" id="GO:0005829">
    <property type="term" value="C:cytosol"/>
    <property type="evidence" value="ECO:0007669"/>
    <property type="project" value="TreeGrafter"/>
</dbReference>
<dbReference type="CDD" id="cd00560">
    <property type="entry name" value="PanC"/>
    <property type="match status" value="1"/>
</dbReference>
<name>A0A1B3BDC7_9GAMM</name>
<comment type="function">
    <text evidence="8">Catalyzes the condensation of pantoate with beta-alanine in an ATP-dependent reaction via a pantoyl-adenylate intermediate.</text>
</comment>
<keyword evidence="4 8" id="KW-0566">Pantothenate biosynthesis</keyword>
<dbReference type="NCBIfam" id="TIGR00018">
    <property type="entry name" value="panC"/>
    <property type="match status" value="1"/>
</dbReference>
<feature type="binding site" evidence="8">
    <location>
        <position position="160"/>
    </location>
    <ligand>
        <name>(R)-pantoate</name>
        <dbReference type="ChEBI" id="CHEBI:15980"/>
    </ligand>
</feature>
<feature type="binding site" evidence="8">
    <location>
        <begin position="191"/>
        <end position="194"/>
    </location>
    <ligand>
        <name>ATP</name>
        <dbReference type="ChEBI" id="CHEBI:30616"/>
    </ligand>
</feature>
<evidence type="ECO:0000256" key="7">
    <source>
        <dbReference type="ARBA" id="ARBA00048258"/>
    </source>
</evidence>
<dbReference type="InterPro" id="IPR003721">
    <property type="entry name" value="Pantoate_ligase"/>
</dbReference>
<keyword evidence="5 8" id="KW-0547">Nucleotide-binding</keyword>
<protein>
    <recommendedName>
        <fullName evidence="8">Pantothenate synthetase</fullName>
        <shortName evidence="8">PS</shortName>
        <ecNumber evidence="8">6.3.2.1</ecNumber>
    </recommendedName>
    <alternativeName>
        <fullName evidence="8">Pantoate--beta-alanine ligase</fullName>
    </alternativeName>
    <alternativeName>
        <fullName evidence="8">Pantoate-activating enzyme</fullName>
    </alternativeName>
</protein>
<dbReference type="InterPro" id="IPR042176">
    <property type="entry name" value="Pantoate_ligase_C"/>
</dbReference>
<dbReference type="Gene3D" id="3.30.1300.10">
    <property type="entry name" value="Pantoate-beta-alanine ligase, C-terminal domain"/>
    <property type="match status" value="1"/>
</dbReference>
<feature type="binding site" evidence="8">
    <location>
        <position position="183"/>
    </location>
    <ligand>
        <name>ATP</name>
        <dbReference type="ChEBI" id="CHEBI:30616"/>
    </ligand>
</feature>
<feature type="binding site" evidence="8">
    <location>
        <position position="61"/>
    </location>
    <ligand>
        <name>(R)-pantoate</name>
        <dbReference type="ChEBI" id="CHEBI:15980"/>
    </ligand>
</feature>
<evidence type="ECO:0000256" key="8">
    <source>
        <dbReference type="HAMAP-Rule" id="MF_00158"/>
    </source>
</evidence>
<evidence type="ECO:0000313" key="10">
    <source>
        <dbReference type="Proteomes" id="UP000094147"/>
    </source>
</evidence>
<dbReference type="EMBL" id="CP012418">
    <property type="protein sequence ID" value="AOE50763.1"/>
    <property type="molecule type" value="Genomic_DNA"/>
</dbReference>
<reference evidence="10" key="1">
    <citation type="submission" date="2015-08" db="EMBL/GenBank/DDBJ databases">
        <authorList>
            <person name="Kim K.M."/>
        </authorList>
    </citation>
    <scope>NUCLEOTIDE SEQUENCE [LARGE SCALE GENOMIC DNA]</scope>
    <source>
        <strain evidence="10">KCTC 23892</strain>
    </source>
</reference>
<dbReference type="KEGG" id="ksd:KS2013_2058"/>
<comment type="catalytic activity">
    <reaction evidence="7 8">
        <text>(R)-pantoate + beta-alanine + ATP = (R)-pantothenate + AMP + diphosphate + H(+)</text>
        <dbReference type="Rhea" id="RHEA:10912"/>
        <dbReference type="ChEBI" id="CHEBI:15378"/>
        <dbReference type="ChEBI" id="CHEBI:15980"/>
        <dbReference type="ChEBI" id="CHEBI:29032"/>
        <dbReference type="ChEBI" id="CHEBI:30616"/>
        <dbReference type="ChEBI" id="CHEBI:33019"/>
        <dbReference type="ChEBI" id="CHEBI:57966"/>
        <dbReference type="ChEBI" id="CHEBI:456215"/>
        <dbReference type="EC" id="6.3.2.1"/>
    </reaction>
</comment>
<keyword evidence="10" id="KW-1185">Reference proteome</keyword>
<dbReference type="PANTHER" id="PTHR21299:SF1">
    <property type="entry name" value="PANTOATE--BETA-ALANINE LIGASE"/>
    <property type="match status" value="1"/>
</dbReference>
<evidence type="ECO:0000256" key="1">
    <source>
        <dbReference type="ARBA" id="ARBA00004990"/>
    </source>
</evidence>
<keyword evidence="3 8" id="KW-0436">Ligase</keyword>
<dbReference type="PANTHER" id="PTHR21299">
    <property type="entry name" value="CYTIDYLATE KINASE/PANTOATE-BETA-ALANINE LIGASE"/>
    <property type="match status" value="1"/>
</dbReference>
<dbReference type="AlphaFoldDB" id="A0A1B3BDC7"/>
<evidence type="ECO:0000256" key="3">
    <source>
        <dbReference type="ARBA" id="ARBA00022598"/>
    </source>
</evidence>
<evidence type="ECO:0000256" key="2">
    <source>
        <dbReference type="ARBA" id="ARBA00009256"/>
    </source>
</evidence>
<dbReference type="GO" id="GO:0005524">
    <property type="term" value="F:ATP binding"/>
    <property type="evidence" value="ECO:0007669"/>
    <property type="project" value="UniProtKB-KW"/>
</dbReference>
<accession>A0A1B3BDC7</accession>
<evidence type="ECO:0000256" key="4">
    <source>
        <dbReference type="ARBA" id="ARBA00022655"/>
    </source>
</evidence>
<dbReference type="RefSeq" id="WP_068993499.1">
    <property type="nucleotide sequence ID" value="NZ_CP012418.1"/>
</dbReference>
<keyword evidence="8" id="KW-0963">Cytoplasm</keyword>
<dbReference type="SUPFAM" id="SSF52374">
    <property type="entry name" value="Nucleotidylyl transferase"/>
    <property type="match status" value="1"/>
</dbReference>
<feature type="binding site" evidence="8">
    <location>
        <begin position="154"/>
        <end position="157"/>
    </location>
    <ligand>
        <name>ATP</name>
        <dbReference type="ChEBI" id="CHEBI:30616"/>
    </ligand>
</feature>
<dbReference type="HAMAP" id="MF_00158">
    <property type="entry name" value="PanC"/>
    <property type="match status" value="1"/>
</dbReference>
<comment type="subcellular location">
    <subcellularLocation>
        <location evidence="8">Cytoplasm</location>
    </subcellularLocation>
</comment>
<dbReference type="Gene3D" id="3.40.50.620">
    <property type="entry name" value="HUPs"/>
    <property type="match status" value="1"/>
</dbReference>
<comment type="miscellaneous">
    <text evidence="8">The reaction proceeds by a bi uni uni bi ping pong mechanism.</text>
</comment>
<dbReference type="InterPro" id="IPR014729">
    <property type="entry name" value="Rossmann-like_a/b/a_fold"/>
</dbReference>
<feature type="binding site" evidence="8">
    <location>
        <position position="61"/>
    </location>
    <ligand>
        <name>beta-alanine</name>
        <dbReference type="ChEBI" id="CHEBI:57966"/>
    </ligand>
</feature>
<dbReference type="FunFam" id="3.40.50.620:FF:000013">
    <property type="entry name" value="Pantothenate synthetase"/>
    <property type="match status" value="1"/>
</dbReference>
<evidence type="ECO:0000256" key="6">
    <source>
        <dbReference type="ARBA" id="ARBA00022840"/>
    </source>
</evidence>
<dbReference type="InterPro" id="IPR004821">
    <property type="entry name" value="Cyt_trans-like"/>
</dbReference>
<dbReference type="STRING" id="1144748.KS2013_2058"/>
<dbReference type="GO" id="GO:0015940">
    <property type="term" value="P:pantothenate biosynthetic process"/>
    <property type="evidence" value="ECO:0007669"/>
    <property type="project" value="UniProtKB-UniRule"/>
</dbReference>
<dbReference type="UniPathway" id="UPA00028">
    <property type="reaction ID" value="UER00005"/>
</dbReference>